<name>A0A9J6AMM8_SOLCO</name>
<proteinExistence type="predicted"/>
<gene>
    <name evidence="1" type="ORF">H5410_010830</name>
</gene>
<evidence type="ECO:0000313" key="1">
    <source>
        <dbReference type="EMBL" id="KAG5625612.1"/>
    </source>
</evidence>
<organism evidence="1 2">
    <name type="scientific">Solanum commersonii</name>
    <name type="common">Commerson's wild potato</name>
    <name type="synonym">Commerson's nightshade</name>
    <dbReference type="NCBI Taxonomy" id="4109"/>
    <lineage>
        <taxon>Eukaryota</taxon>
        <taxon>Viridiplantae</taxon>
        <taxon>Streptophyta</taxon>
        <taxon>Embryophyta</taxon>
        <taxon>Tracheophyta</taxon>
        <taxon>Spermatophyta</taxon>
        <taxon>Magnoliopsida</taxon>
        <taxon>eudicotyledons</taxon>
        <taxon>Gunneridae</taxon>
        <taxon>Pentapetalae</taxon>
        <taxon>asterids</taxon>
        <taxon>lamiids</taxon>
        <taxon>Solanales</taxon>
        <taxon>Solanaceae</taxon>
        <taxon>Solanoideae</taxon>
        <taxon>Solaneae</taxon>
        <taxon>Solanum</taxon>
    </lineage>
</organism>
<protein>
    <submittedName>
        <fullName evidence="1">Uncharacterized protein</fullName>
    </submittedName>
</protein>
<accession>A0A9J6AMM8</accession>
<dbReference type="EMBL" id="JACXVP010000002">
    <property type="protein sequence ID" value="KAG5625612.1"/>
    <property type="molecule type" value="Genomic_DNA"/>
</dbReference>
<sequence>MFANAMVVIVVAADMMNYISYNLELLKEVPIILLREKIIQMAGGKTRLLDLIFLMIKVKISYTSIILGTPFINAIYPFTNINAKGFLLL</sequence>
<dbReference type="AlphaFoldDB" id="A0A9J6AMM8"/>
<evidence type="ECO:0000313" key="2">
    <source>
        <dbReference type="Proteomes" id="UP000824120"/>
    </source>
</evidence>
<reference evidence="1 2" key="1">
    <citation type="submission" date="2020-09" db="EMBL/GenBank/DDBJ databases">
        <title>De no assembly of potato wild relative species, Solanum commersonii.</title>
        <authorList>
            <person name="Cho K."/>
        </authorList>
    </citation>
    <scope>NUCLEOTIDE SEQUENCE [LARGE SCALE GENOMIC DNA]</scope>
    <source>
        <strain evidence="1">LZ3.2</strain>
        <tissue evidence="1">Leaf</tissue>
    </source>
</reference>
<dbReference type="Proteomes" id="UP000824120">
    <property type="component" value="Chromosome 2"/>
</dbReference>
<keyword evidence="2" id="KW-1185">Reference proteome</keyword>
<comment type="caution">
    <text evidence="1">The sequence shown here is derived from an EMBL/GenBank/DDBJ whole genome shotgun (WGS) entry which is preliminary data.</text>
</comment>